<comment type="caution">
    <text evidence="1">The sequence shown here is derived from an EMBL/GenBank/DDBJ whole genome shotgun (WGS) entry which is preliminary data.</text>
</comment>
<name>A0ABW8AH01_9ACTN</name>
<accession>A0ABW8AH01</accession>
<organism evidence="1 2">
    <name type="scientific">Spongisporangium articulatum</name>
    <dbReference type="NCBI Taxonomy" id="3362603"/>
    <lineage>
        <taxon>Bacteria</taxon>
        <taxon>Bacillati</taxon>
        <taxon>Actinomycetota</taxon>
        <taxon>Actinomycetes</taxon>
        <taxon>Kineosporiales</taxon>
        <taxon>Kineosporiaceae</taxon>
        <taxon>Spongisporangium</taxon>
    </lineage>
</organism>
<dbReference type="EMBL" id="JBITLV010000001">
    <property type="protein sequence ID" value="MFI7585626.1"/>
    <property type="molecule type" value="Genomic_DNA"/>
</dbReference>
<gene>
    <name evidence="1" type="ORF">ACIB24_00960</name>
</gene>
<sequence length="107" mass="10694">MSFLRVDTESVLGLVAALRAAQAEARAVARSPQLLCDSFTAAGAGPEGGAVAGAGAAFVAAWGEALDDATHQLEWVASAFELVVQAYEGVESAVTDSLVGRSVGATG</sequence>
<evidence type="ECO:0008006" key="3">
    <source>
        <dbReference type="Google" id="ProtNLM"/>
    </source>
</evidence>
<keyword evidence="2" id="KW-1185">Reference proteome</keyword>
<evidence type="ECO:0000313" key="2">
    <source>
        <dbReference type="Proteomes" id="UP001612915"/>
    </source>
</evidence>
<evidence type="ECO:0000313" key="1">
    <source>
        <dbReference type="EMBL" id="MFI7585626.1"/>
    </source>
</evidence>
<reference evidence="1 2" key="1">
    <citation type="submission" date="2024-10" db="EMBL/GenBank/DDBJ databases">
        <title>The Natural Products Discovery Center: Release of the First 8490 Sequenced Strains for Exploring Actinobacteria Biosynthetic Diversity.</title>
        <authorList>
            <person name="Kalkreuter E."/>
            <person name="Kautsar S.A."/>
            <person name="Yang D."/>
            <person name="Bader C.D."/>
            <person name="Teijaro C.N."/>
            <person name="Fluegel L."/>
            <person name="Davis C.M."/>
            <person name="Simpson J.R."/>
            <person name="Lauterbach L."/>
            <person name="Steele A.D."/>
            <person name="Gui C."/>
            <person name="Meng S."/>
            <person name="Li G."/>
            <person name="Viehrig K."/>
            <person name="Ye F."/>
            <person name="Su P."/>
            <person name="Kiefer A.F."/>
            <person name="Nichols A."/>
            <person name="Cepeda A.J."/>
            <person name="Yan W."/>
            <person name="Fan B."/>
            <person name="Jiang Y."/>
            <person name="Adhikari A."/>
            <person name="Zheng C.-J."/>
            <person name="Schuster L."/>
            <person name="Cowan T.M."/>
            <person name="Smanski M.J."/>
            <person name="Chevrette M.G."/>
            <person name="De Carvalho L.P.S."/>
            <person name="Shen B."/>
        </authorList>
    </citation>
    <scope>NUCLEOTIDE SEQUENCE [LARGE SCALE GENOMIC DNA]</scope>
    <source>
        <strain evidence="1 2">NPDC049639</strain>
    </source>
</reference>
<dbReference type="Proteomes" id="UP001612915">
    <property type="component" value="Unassembled WGS sequence"/>
</dbReference>
<protein>
    <recommendedName>
        <fullName evidence="3">PE domain-containing protein</fullName>
    </recommendedName>
</protein>
<dbReference type="RefSeq" id="WP_398273830.1">
    <property type="nucleotide sequence ID" value="NZ_JBITLV010000001.1"/>
</dbReference>
<proteinExistence type="predicted"/>